<evidence type="ECO:0000313" key="4">
    <source>
        <dbReference type="Proteomes" id="UP000274100"/>
    </source>
</evidence>
<keyword evidence="1" id="KW-0472">Membrane</keyword>
<keyword evidence="1" id="KW-0812">Transmembrane</keyword>
<dbReference type="AlphaFoldDB" id="A0A3S4R1X2"/>
<dbReference type="EMBL" id="LR134343">
    <property type="protein sequence ID" value="VEG13746.1"/>
    <property type="molecule type" value="Genomic_DNA"/>
</dbReference>
<keyword evidence="1" id="KW-1133">Transmembrane helix</keyword>
<accession>A0A3S4R1X2</accession>
<name>A0A3S4R1X2_9GAMM</name>
<dbReference type="Proteomes" id="UP000274100">
    <property type="component" value="Chromosome"/>
</dbReference>
<feature type="transmembrane region" description="Helical" evidence="1">
    <location>
        <begin position="5"/>
        <end position="20"/>
    </location>
</feature>
<evidence type="ECO:0000256" key="1">
    <source>
        <dbReference type="SAM" id="Phobius"/>
    </source>
</evidence>
<feature type="transmembrane region" description="Helical" evidence="1">
    <location>
        <begin position="73"/>
        <end position="93"/>
    </location>
</feature>
<proteinExistence type="predicted"/>
<reference evidence="3 4" key="1">
    <citation type="submission" date="2018-12" db="EMBL/GenBank/DDBJ databases">
        <authorList>
            <consortium name="Pathogen Informatics"/>
        </authorList>
    </citation>
    <scope>NUCLEOTIDE SEQUENCE [LARGE SCALE GENOMIC DNA]</scope>
    <source>
        <strain evidence="3 4">NCTC10297</strain>
    </source>
</reference>
<evidence type="ECO:0000313" key="2">
    <source>
        <dbReference type="EMBL" id="VEG12936.1"/>
    </source>
</evidence>
<sequence>MKIINIILSMCICFLIFFFLNKYDSWGISEGVCIYHDSSVVVAIILSSILFLLNFLFFLFWFFFKEKKSTTNIIFIIISIGLFVYWHPATYYYSIGALLKYTNIQIEQLGEVARCELQRNNDLRFVKP</sequence>
<gene>
    <name evidence="2" type="ORF">NCTC10297_00891</name>
    <name evidence="3" type="ORF">NCTC10297_01716</name>
</gene>
<evidence type="ECO:0000313" key="3">
    <source>
        <dbReference type="EMBL" id="VEG13746.1"/>
    </source>
</evidence>
<dbReference type="KEGG" id="mcun:NCTC10297_00891"/>
<protein>
    <submittedName>
        <fullName evidence="3">Uncharacterized protein</fullName>
    </submittedName>
</protein>
<dbReference type="KEGG" id="mcun:NCTC10297_01716"/>
<dbReference type="EMBL" id="LR134343">
    <property type="protein sequence ID" value="VEG12936.1"/>
    <property type="molecule type" value="Genomic_DNA"/>
</dbReference>
<feature type="transmembrane region" description="Helical" evidence="1">
    <location>
        <begin position="40"/>
        <end position="64"/>
    </location>
</feature>
<organism evidence="3 4">
    <name type="scientific">Moraxella cuniculi</name>
    <dbReference type="NCBI Taxonomy" id="34061"/>
    <lineage>
        <taxon>Bacteria</taxon>
        <taxon>Pseudomonadati</taxon>
        <taxon>Pseudomonadota</taxon>
        <taxon>Gammaproteobacteria</taxon>
        <taxon>Moraxellales</taxon>
        <taxon>Moraxellaceae</taxon>
        <taxon>Moraxella</taxon>
    </lineage>
</organism>